<dbReference type="GO" id="GO:0046872">
    <property type="term" value="F:metal ion binding"/>
    <property type="evidence" value="ECO:0007669"/>
    <property type="project" value="UniProtKB-KW"/>
</dbReference>
<accession>M0IWI2</accession>
<evidence type="ECO:0000256" key="1">
    <source>
        <dbReference type="ARBA" id="ARBA00022714"/>
    </source>
</evidence>
<evidence type="ECO:0000256" key="2">
    <source>
        <dbReference type="ARBA" id="ARBA00022723"/>
    </source>
</evidence>
<keyword evidence="8" id="KW-1185">Reference proteome</keyword>
<evidence type="ECO:0000313" key="7">
    <source>
        <dbReference type="EMBL" id="EMA00413.1"/>
    </source>
</evidence>
<dbReference type="SUPFAM" id="SSF50022">
    <property type="entry name" value="ISP domain"/>
    <property type="match status" value="1"/>
</dbReference>
<name>M0IWI2_9EURY</name>
<evidence type="ECO:0000256" key="5">
    <source>
        <dbReference type="SAM" id="MobiDB-lite"/>
    </source>
</evidence>
<protein>
    <submittedName>
        <fullName evidence="7">Rieske [2Fe-2S] domain containing oxidoreductase</fullName>
    </submittedName>
</protein>
<dbReference type="CDD" id="cd03467">
    <property type="entry name" value="Rieske"/>
    <property type="match status" value="1"/>
</dbReference>
<dbReference type="Proteomes" id="UP000011553">
    <property type="component" value="Unassembled WGS sequence"/>
</dbReference>
<reference evidence="7 8" key="1">
    <citation type="journal article" date="2014" name="PLoS Genet.">
        <title>Phylogenetically driven sequencing of extremely halophilic archaea reveals strategies for static and dynamic osmo-response.</title>
        <authorList>
            <person name="Becker E.A."/>
            <person name="Seitzer P.M."/>
            <person name="Tritt A."/>
            <person name="Larsen D."/>
            <person name="Krusor M."/>
            <person name="Yao A.I."/>
            <person name="Wu D."/>
            <person name="Madern D."/>
            <person name="Eisen J.A."/>
            <person name="Darling A.E."/>
            <person name="Facciotti M.T."/>
        </authorList>
    </citation>
    <scope>NUCLEOTIDE SEQUENCE [LARGE SCALE GENOMIC DNA]</scope>
    <source>
        <strain evidence="7 8">ATCC 35960</strain>
    </source>
</reference>
<dbReference type="PATRIC" id="fig|662478.6.peg.3594"/>
<dbReference type="Gene3D" id="2.102.10.10">
    <property type="entry name" value="Rieske [2Fe-2S] iron-sulphur domain"/>
    <property type="match status" value="1"/>
</dbReference>
<dbReference type="EMBL" id="AOLP01000019">
    <property type="protein sequence ID" value="EMA00413.1"/>
    <property type="molecule type" value="Genomic_DNA"/>
</dbReference>
<gene>
    <name evidence="7" type="ORF">C438_18200</name>
</gene>
<sequence length="150" mass="15965">MVDGTRVAAVDEVPENGSYLFTAEDAYSRPTELILVRCDDEPGIEAWPNTCTHENQRFDRGTGAAMRDGEIICPKHGSMFDACSGACENGEAAGTSLPDVDITVADGGVFLTDDEYTYLSAGAAGEDDDGKDDEDDEDDDIPSSTSHIGF</sequence>
<dbReference type="InterPro" id="IPR017941">
    <property type="entry name" value="Rieske_2Fe-2S"/>
</dbReference>
<feature type="compositionally biased region" description="Acidic residues" evidence="5">
    <location>
        <begin position="125"/>
        <end position="141"/>
    </location>
</feature>
<dbReference type="Pfam" id="PF00355">
    <property type="entry name" value="Rieske"/>
    <property type="match status" value="1"/>
</dbReference>
<organism evidence="7 8">
    <name type="scientific">Haloferax denitrificans ATCC 35960</name>
    <dbReference type="NCBI Taxonomy" id="662478"/>
    <lineage>
        <taxon>Archaea</taxon>
        <taxon>Methanobacteriati</taxon>
        <taxon>Methanobacteriota</taxon>
        <taxon>Stenosarchaea group</taxon>
        <taxon>Halobacteria</taxon>
        <taxon>Halobacteriales</taxon>
        <taxon>Haloferacaceae</taxon>
        <taxon>Haloferax</taxon>
    </lineage>
</organism>
<proteinExistence type="predicted"/>
<feature type="region of interest" description="Disordered" evidence="5">
    <location>
        <begin position="121"/>
        <end position="150"/>
    </location>
</feature>
<evidence type="ECO:0000256" key="3">
    <source>
        <dbReference type="ARBA" id="ARBA00023004"/>
    </source>
</evidence>
<evidence type="ECO:0000259" key="6">
    <source>
        <dbReference type="PROSITE" id="PS51296"/>
    </source>
</evidence>
<dbReference type="GO" id="GO:0051537">
    <property type="term" value="F:2 iron, 2 sulfur cluster binding"/>
    <property type="evidence" value="ECO:0007669"/>
    <property type="project" value="UniProtKB-KW"/>
</dbReference>
<dbReference type="RefSeq" id="WP_004971096.1">
    <property type="nucleotide sequence ID" value="NZ_AOLP01000019.1"/>
</dbReference>
<dbReference type="PROSITE" id="PS51296">
    <property type="entry name" value="RIESKE"/>
    <property type="match status" value="1"/>
</dbReference>
<evidence type="ECO:0000256" key="4">
    <source>
        <dbReference type="ARBA" id="ARBA00023014"/>
    </source>
</evidence>
<keyword evidence="4" id="KW-0411">Iron-sulfur</keyword>
<keyword evidence="2" id="KW-0479">Metal-binding</keyword>
<evidence type="ECO:0000313" key="8">
    <source>
        <dbReference type="Proteomes" id="UP000011553"/>
    </source>
</evidence>
<comment type="caution">
    <text evidence="7">The sequence shown here is derived from an EMBL/GenBank/DDBJ whole genome shotgun (WGS) entry which is preliminary data.</text>
</comment>
<keyword evidence="1" id="KW-0001">2Fe-2S</keyword>
<dbReference type="InterPro" id="IPR036922">
    <property type="entry name" value="Rieske_2Fe-2S_sf"/>
</dbReference>
<dbReference type="AlphaFoldDB" id="M0IWI2"/>
<feature type="domain" description="Rieske" evidence="6">
    <location>
        <begin position="5"/>
        <end position="111"/>
    </location>
</feature>
<keyword evidence="3" id="KW-0408">Iron</keyword>